<evidence type="ECO:0000259" key="1">
    <source>
        <dbReference type="PROSITE" id="PS50195"/>
    </source>
</evidence>
<dbReference type="InterPro" id="IPR001683">
    <property type="entry name" value="PX_dom"/>
</dbReference>
<name>A0A8S1LD76_9CILI</name>
<evidence type="ECO:0000313" key="2">
    <source>
        <dbReference type="EMBL" id="CAD8064829.1"/>
    </source>
</evidence>
<keyword evidence="3" id="KW-1185">Reference proteome</keyword>
<dbReference type="GO" id="GO:0032456">
    <property type="term" value="P:endocytic recycling"/>
    <property type="evidence" value="ECO:0007669"/>
    <property type="project" value="TreeGrafter"/>
</dbReference>
<dbReference type="OrthoDB" id="296702at2759"/>
<gene>
    <name evidence="2" type="ORF">PSON_ATCC_30995.1.T0190313</name>
</gene>
<dbReference type="EMBL" id="CAJJDN010000019">
    <property type="protein sequence ID" value="CAD8064829.1"/>
    <property type="molecule type" value="Genomic_DNA"/>
</dbReference>
<feature type="domain" description="PX" evidence="1">
    <location>
        <begin position="1"/>
        <end position="279"/>
    </location>
</feature>
<dbReference type="GO" id="GO:0035091">
    <property type="term" value="F:phosphatidylinositol binding"/>
    <property type="evidence" value="ECO:0007669"/>
    <property type="project" value="InterPro"/>
</dbReference>
<evidence type="ECO:0000313" key="3">
    <source>
        <dbReference type="Proteomes" id="UP000692954"/>
    </source>
</evidence>
<organism evidence="2 3">
    <name type="scientific">Paramecium sonneborni</name>
    <dbReference type="NCBI Taxonomy" id="65129"/>
    <lineage>
        <taxon>Eukaryota</taxon>
        <taxon>Sar</taxon>
        <taxon>Alveolata</taxon>
        <taxon>Ciliophora</taxon>
        <taxon>Intramacronucleata</taxon>
        <taxon>Oligohymenophorea</taxon>
        <taxon>Peniculida</taxon>
        <taxon>Parameciidae</taxon>
        <taxon>Paramecium</taxon>
    </lineage>
</organism>
<dbReference type="PANTHER" id="PTHR12431">
    <property type="entry name" value="SORTING NEXIN 17 AND 27"/>
    <property type="match status" value="1"/>
</dbReference>
<dbReference type="Pfam" id="PF00787">
    <property type="entry name" value="PX"/>
    <property type="match status" value="2"/>
</dbReference>
<comment type="caution">
    <text evidence="2">The sequence shown here is derived from an EMBL/GenBank/DDBJ whole genome shotgun (WGS) entry which is preliminary data.</text>
</comment>
<sequence>MMKYLVTISGYETRSDVIFYKITINGLHHSKVIYKRYSDLRALNDQLLKKNHEFKLKLNLPNFPKKKLFGRTKHSESDIITRGLQLQQYLETILNIQMLCTFQFIRDLQPKDETLEESIMQININHQYTKDVCWPQMQKLKLQYLQRHDSNSSPTKSQPKKTNGYNQRFYFQFDDYVKQQDFVLYYITLYDQKKIVKYLFNTRYSQLKDYHSLLEKKQFKNQIPSFPKRKIIGQTCDNPEEIQERQIQLERYLNDIFSVKEFVNSEPLVYFILRIQLENKCIQDFNSQQQRCSRYSQQVNCSSLEKEPLEIPKNIQSS</sequence>
<dbReference type="FunFam" id="3.30.1520.10:FF:000053">
    <property type="entry name" value="Uncharacterized protein"/>
    <property type="match status" value="1"/>
</dbReference>
<dbReference type="SMART" id="SM00312">
    <property type="entry name" value="PX"/>
    <property type="match status" value="2"/>
</dbReference>
<dbReference type="AlphaFoldDB" id="A0A8S1LD76"/>
<dbReference type="GO" id="GO:0005769">
    <property type="term" value="C:early endosome"/>
    <property type="evidence" value="ECO:0007669"/>
    <property type="project" value="TreeGrafter"/>
</dbReference>
<protein>
    <recommendedName>
        <fullName evidence="1">PX domain-containing protein</fullName>
    </recommendedName>
</protein>
<proteinExistence type="predicted"/>
<dbReference type="PANTHER" id="PTHR12431:SF14">
    <property type="entry name" value="LD15323P"/>
    <property type="match status" value="1"/>
</dbReference>
<dbReference type="Proteomes" id="UP000692954">
    <property type="component" value="Unassembled WGS sequence"/>
</dbReference>
<reference evidence="2" key="1">
    <citation type="submission" date="2021-01" db="EMBL/GenBank/DDBJ databases">
        <authorList>
            <consortium name="Genoscope - CEA"/>
            <person name="William W."/>
        </authorList>
    </citation>
    <scope>NUCLEOTIDE SEQUENCE</scope>
</reference>
<accession>A0A8S1LD76</accession>
<dbReference type="CDD" id="cd06093">
    <property type="entry name" value="PX_domain"/>
    <property type="match status" value="2"/>
</dbReference>
<dbReference type="GO" id="GO:0006886">
    <property type="term" value="P:intracellular protein transport"/>
    <property type="evidence" value="ECO:0007669"/>
    <property type="project" value="TreeGrafter"/>
</dbReference>
<dbReference type="PROSITE" id="PS50195">
    <property type="entry name" value="PX"/>
    <property type="match status" value="1"/>
</dbReference>